<comment type="caution">
    <text evidence="1">The sequence shown here is derived from an EMBL/GenBank/DDBJ whole genome shotgun (WGS) entry which is preliminary data.</text>
</comment>
<dbReference type="EMBL" id="JAERQJ010000004">
    <property type="protein sequence ID" value="MBL0684339.1"/>
    <property type="molecule type" value="Genomic_DNA"/>
</dbReference>
<proteinExistence type="predicted"/>
<gene>
    <name evidence="1" type="ORF">JJQ60_12500</name>
</gene>
<accession>A0A937D6F2</accession>
<dbReference type="AlphaFoldDB" id="A0A937D6F2"/>
<sequence>MKNIVFILLAICSILAFTEKNNDTSIEPYNLEGVWELKHQFLYDENNHISDTVFNQNGYRQVKVYSKGKVMWTRFDPKDSNEWFGYGSYVIKDGMLEERLEYASGPMMKIVDTMKVFKFELVMTKKMYQQISVDENGHYTLAENYDRVE</sequence>
<evidence type="ECO:0000313" key="1">
    <source>
        <dbReference type="EMBL" id="MBL0684339.1"/>
    </source>
</evidence>
<keyword evidence="2" id="KW-1185">Reference proteome</keyword>
<evidence type="ECO:0000313" key="2">
    <source>
        <dbReference type="Proteomes" id="UP000651057"/>
    </source>
</evidence>
<name>A0A937D6F2_9FLAO</name>
<organism evidence="1 2">
    <name type="scientific">Aquimarina mytili</name>
    <dbReference type="NCBI Taxonomy" id="874423"/>
    <lineage>
        <taxon>Bacteria</taxon>
        <taxon>Pseudomonadati</taxon>
        <taxon>Bacteroidota</taxon>
        <taxon>Flavobacteriia</taxon>
        <taxon>Flavobacteriales</taxon>
        <taxon>Flavobacteriaceae</taxon>
        <taxon>Aquimarina</taxon>
    </lineage>
</organism>
<protein>
    <recommendedName>
        <fullName evidence="3">Lipocalin-like domain-containing protein</fullName>
    </recommendedName>
</protein>
<dbReference type="RefSeq" id="WP_201920329.1">
    <property type="nucleotide sequence ID" value="NZ_BAABAX010000003.1"/>
</dbReference>
<dbReference type="Gene3D" id="2.40.128.490">
    <property type="entry name" value="Uncharacterised protein PF14869, DUF4488"/>
    <property type="match status" value="1"/>
</dbReference>
<reference evidence="1" key="1">
    <citation type="submission" date="2021-01" db="EMBL/GenBank/DDBJ databases">
        <authorList>
            <person name="Zhong Y.L."/>
        </authorList>
    </citation>
    <scope>NUCLEOTIDE SEQUENCE</scope>
    <source>
        <strain evidence="1">KCTC 23302</strain>
    </source>
</reference>
<dbReference type="Proteomes" id="UP000651057">
    <property type="component" value="Unassembled WGS sequence"/>
</dbReference>
<evidence type="ECO:0008006" key="3">
    <source>
        <dbReference type="Google" id="ProtNLM"/>
    </source>
</evidence>